<dbReference type="EMBL" id="BMDZ01000044">
    <property type="protein sequence ID" value="GGB50203.1"/>
    <property type="molecule type" value="Genomic_DNA"/>
</dbReference>
<feature type="compositionally biased region" description="Polar residues" evidence="1">
    <location>
        <begin position="46"/>
        <end position="58"/>
    </location>
</feature>
<sequence>MNSSGGTTGGAVTNPTSPTTTPGVGTGTGSAAAGAVGGTSGTHTTQGKIASISGSTITLDDGSTYVIGDPQLTEAQSGDTVTITYHEENGMKRATSIQHGVTDSVEGTGADGNDIGTGGTGGGGQLGAQPRAKGS</sequence>
<feature type="compositionally biased region" description="Gly residues" evidence="1">
    <location>
        <begin position="115"/>
        <end position="126"/>
    </location>
</feature>
<dbReference type="InterPro" id="IPR009780">
    <property type="entry name" value="DUF1344"/>
</dbReference>
<evidence type="ECO:0000256" key="1">
    <source>
        <dbReference type="SAM" id="MobiDB-lite"/>
    </source>
</evidence>
<name>A0ABQ1IRK7_9PROT</name>
<organism evidence="2 3">
    <name type="scientific">Tistrella bauzanensis</name>
    <dbReference type="NCBI Taxonomy" id="657419"/>
    <lineage>
        <taxon>Bacteria</taxon>
        <taxon>Pseudomonadati</taxon>
        <taxon>Pseudomonadota</taxon>
        <taxon>Alphaproteobacteria</taxon>
        <taxon>Geminicoccales</taxon>
        <taxon>Geminicoccaceae</taxon>
        <taxon>Tistrella</taxon>
    </lineage>
</organism>
<evidence type="ECO:0000313" key="3">
    <source>
        <dbReference type="Proteomes" id="UP000603352"/>
    </source>
</evidence>
<feature type="region of interest" description="Disordered" evidence="1">
    <location>
        <begin position="99"/>
        <end position="135"/>
    </location>
</feature>
<dbReference type="Proteomes" id="UP000603352">
    <property type="component" value="Unassembled WGS sequence"/>
</dbReference>
<dbReference type="Pfam" id="PF07076">
    <property type="entry name" value="DUF1344"/>
    <property type="match status" value="1"/>
</dbReference>
<reference evidence="3" key="1">
    <citation type="journal article" date="2019" name="Int. J. Syst. Evol. Microbiol.">
        <title>The Global Catalogue of Microorganisms (GCM) 10K type strain sequencing project: providing services to taxonomists for standard genome sequencing and annotation.</title>
        <authorList>
            <consortium name="The Broad Institute Genomics Platform"/>
            <consortium name="The Broad Institute Genome Sequencing Center for Infectious Disease"/>
            <person name="Wu L."/>
            <person name="Ma J."/>
        </authorList>
    </citation>
    <scope>NUCLEOTIDE SEQUENCE [LARGE SCALE GENOMIC DNA]</scope>
    <source>
        <strain evidence="3">CGMCC 1.10188</strain>
    </source>
</reference>
<evidence type="ECO:0000313" key="2">
    <source>
        <dbReference type="EMBL" id="GGB50203.1"/>
    </source>
</evidence>
<proteinExistence type="predicted"/>
<keyword evidence="3" id="KW-1185">Reference proteome</keyword>
<accession>A0ABQ1IRK7</accession>
<evidence type="ECO:0008006" key="4">
    <source>
        <dbReference type="Google" id="ProtNLM"/>
    </source>
</evidence>
<comment type="caution">
    <text evidence="2">The sequence shown here is derived from an EMBL/GenBank/DDBJ whole genome shotgun (WGS) entry which is preliminary data.</text>
</comment>
<feature type="compositionally biased region" description="Low complexity" evidence="1">
    <location>
        <begin position="10"/>
        <end position="34"/>
    </location>
</feature>
<gene>
    <name evidence="2" type="ORF">GCM10011505_34110</name>
</gene>
<protein>
    <recommendedName>
        <fullName evidence="4">DUF5666 domain-containing protein</fullName>
    </recommendedName>
</protein>
<feature type="region of interest" description="Disordered" evidence="1">
    <location>
        <begin position="1"/>
        <end position="62"/>
    </location>
</feature>